<evidence type="ECO:0000256" key="11">
    <source>
        <dbReference type="RuleBase" id="RU000405"/>
    </source>
</evidence>
<dbReference type="PANTHER" id="PTHR11920:SF501">
    <property type="entry name" value="GUANYLATE CYCLASE 32E"/>
    <property type="match status" value="1"/>
</dbReference>
<dbReference type="Gene3D" id="6.10.250.780">
    <property type="match status" value="1"/>
</dbReference>
<dbReference type="GO" id="GO:0035556">
    <property type="term" value="P:intracellular signal transduction"/>
    <property type="evidence" value="ECO:0007669"/>
    <property type="project" value="InterPro"/>
</dbReference>
<sequence>MYLSVGDLIFLAAPGHISDRVATVARQCWAKEIIEKVANPELVDPSESEDGYLRPSTLLLDCGETILKCLQACWEEDSDLRPDFRYIRVRLKEMQAGLKPNIFDNMLSIMEKYACNLEDLVQERTFQLIEEKKKTDALLHRMLPKSVAESLKRGDPVEAESFDSVTIYFSDIVGFTALSAVSTPLQVLHIICAIWCNASSFIYQPRAGQRPFPSAEMQSLGLLSISAQGTVVLITLQVVELLNDLYTCFDSIISNYDVYKVETIGDAYMVVSGLPIRNGNHHAGEIASMALHLLDRIKSFEVRHRPGERLKLRIGIHTGCVVAGVVGLKMPRYCLFGDTVNTASRMESSGEALKIHISNITKSVLEEIGGYYYEERGIIPIKVERVMTFGGG</sequence>
<evidence type="ECO:0000256" key="7">
    <source>
        <dbReference type="ARBA" id="ARBA00023136"/>
    </source>
</evidence>
<accession>A0A1D2MAW5</accession>
<comment type="similarity">
    <text evidence="11">Belongs to the adenylyl cyclase class-4/guanylyl cyclase family.</text>
</comment>
<dbReference type="CDD" id="cd07302">
    <property type="entry name" value="CHD"/>
    <property type="match status" value="1"/>
</dbReference>
<dbReference type="PANTHER" id="PTHR11920">
    <property type="entry name" value="GUANYLYL CYCLASE"/>
    <property type="match status" value="1"/>
</dbReference>
<dbReference type="Pfam" id="PF00211">
    <property type="entry name" value="Guanylate_cyc"/>
    <property type="match status" value="2"/>
</dbReference>
<feature type="domain" description="Guanylate cyclase" evidence="12">
    <location>
        <begin position="166"/>
        <end position="347"/>
    </location>
</feature>
<keyword evidence="9 11" id="KW-0456">Lyase</keyword>
<keyword evidence="4" id="KW-0732">Signal</keyword>
<keyword evidence="14" id="KW-1185">Reference proteome</keyword>
<evidence type="ECO:0000256" key="5">
    <source>
        <dbReference type="ARBA" id="ARBA00022741"/>
    </source>
</evidence>
<dbReference type="SMART" id="SM00044">
    <property type="entry name" value="CYCc"/>
    <property type="match status" value="1"/>
</dbReference>
<dbReference type="Gene3D" id="3.30.70.1230">
    <property type="entry name" value="Nucleotide cyclase"/>
    <property type="match status" value="1"/>
</dbReference>
<keyword evidence="5" id="KW-0547">Nucleotide-binding</keyword>
<dbReference type="OMA" id="TELCANS"/>
<keyword evidence="10" id="KW-0141">cGMP biosynthesis</keyword>
<comment type="caution">
    <text evidence="13">The sequence shown here is derived from an EMBL/GenBank/DDBJ whole genome shotgun (WGS) entry which is preliminary data.</text>
</comment>
<dbReference type="PROSITE" id="PS00452">
    <property type="entry name" value="GUANYLATE_CYCLASE_1"/>
    <property type="match status" value="1"/>
</dbReference>
<evidence type="ECO:0000256" key="9">
    <source>
        <dbReference type="ARBA" id="ARBA00023239"/>
    </source>
</evidence>
<dbReference type="InterPro" id="IPR018297">
    <property type="entry name" value="A/G_cyclase_CS"/>
</dbReference>
<evidence type="ECO:0000256" key="1">
    <source>
        <dbReference type="ARBA" id="ARBA00004479"/>
    </source>
</evidence>
<keyword evidence="3" id="KW-0812">Transmembrane</keyword>
<evidence type="ECO:0000313" key="13">
    <source>
        <dbReference type="EMBL" id="ODM90135.1"/>
    </source>
</evidence>
<dbReference type="GO" id="GO:0004383">
    <property type="term" value="F:guanylate cyclase activity"/>
    <property type="evidence" value="ECO:0007669"/>
    <property type="project" value="UniProtKB-EC"/>
</dbReference>
<dbReference type="SUPFAM" id="SSF55073">
    <property type="entry name" value="Nucleotide cyclase"/>
    <property type="match status" value="2"/>
</dbReference>
<keyword evidence="8" id="KW-0325">Glycoprotein</keyword>
<protein>
    <recommendedName>
        <fullName evidence="2">guanylate cyclase</fullName>
        <ecNumber evidence="2">4.6.1.2</ecNumber>
    </recommendedName>
</protein>
<dbReference type="GO" id="GO:0005886">
    <property type="term" value="C:plasma membrane"/>
    <property type="evidence" value="ECO:0007669"/>
    <property type="project" value="TreeGrafter"/>
</dbReference>
<dbReference type="PROSITE" id="PS50125">
    <property type="entry name" value="GUANYLATE_CYCLASE_2"/>
    <property type="match status" value="1"/>
</dbReference>
<dbReference type="InterPro" id="IPR001054">
    <property type="entry name" value="A/G_cyclase"/>
</dbReference>
<proteinExistence type="inferred from homology"/>
<evidence type="ECO:0000259" key="12">
    <source>
        <dbReference type="PROSITE" id="PS50125"/>
    </source>
</evidence>
<dbReference type="InterPro" id="IPR050401">
    <property type="entry name" value="Cyclic_nucleotide_synthase"/>
</dbReference>
<dbReference type="OrthoDB" id="1890790at2759"/>
<keyword evidence="7" id="KW-0472">Membrane</keyword>
<dbReference type="GO" id="GO:0007168">
    <property type="term" value="P:receptor guanylyl cyclase signaling pathway"/>
    <property type="evidence" value="ECO:0007669"/>
    <property type="project" value="TreeGrafter"/>
</dbReference>
<evidence type="ECO:0000313" key="14">
    <source>
        <dbReference type="Proteomes" id="UP000094527"/>
    </source>
</evidence>
<gene>
    <name evidence="13" type="ORF">Ocin01_16542</name>
</gene>
<organism evidence="13 14">
    <name type="scientific">Orchesella cincta</name>
    <name type="common">Springtail</name>
    <name type="synonym">Podura cincta</name>
    <dbReference type="NCBI Taxonomy" id="48709"/>
    <lineage>
        <taxon>Eukaryota</taxon>
        <taxon>Metazoa</taxon>
        <taxon>Ecdysozoa</taxon>
        <taxon>Arthropoda</taxon>
        <taxon>Hexapoda</taxon>
        <taxon>Collembola</taxon>
        <taxon>Entomobryomorpha</taxon>
        <taxon>Entomobryoidea</taxon>
        <taxon>Orchesellidae</taxon>
        <taxon>Orchesellinae</taxon>
        <taxon>Orchesella</taxon>
    </lineage>
</organism>
<dbReference type="Pfam" id="PF07701">
    <property type="entry name" value="HNOBA"/>
    <property type="match status" value="1"/>
</dbReference>
<dbReference type="GO" id="GO:0001653">
    <property type="term" value="F:peptide receptor activity"/>
    <property type="evidence" value="ECO:0007669"/>
    <property type="project" value="TreeGrafter"/>
</dbReference>
<dbReference type="FunFam" id="3.30.70.1230:FF:000115">
    <property type="entry name" value="Soluble guanylate cyclase gcy-35"/>
    <property type="match status" value="1"/>
</dbReference>
<dbReference type="GO" id="GO:0000166">
    <property type="term" value="F:nucleotide binding"/>
    <property type="evidence" value="ECO:0007669"/>
    <property type="project" value="UniProtKB-KW"/>
</dbReference>
<evidence type="ECO:0000256" key="8">
    <source>
        <dbReference type="ARBA" id="ARBA00023180"/>
    </source>
</evidence>
<dbReference type="InterPro" id="IPR029787">
    <property type="entry name" value="Nucleotide_cyclase"/>
</dbReference>
<dbReference type="EMBL" id="LJIJ01002148">
    <property type="protein sequence ID" value="ODM90135.1"/>
    <property type="molecule type" value="Genomic_DNA"/>
</dbReference>
<dbReference type="STRING" id="48709.A0A1D2MAW5"/>
<dbReference type="GO" id="GO:0004016">
    <property type="term" value="F:adenylate cyclase activity"/>
    <property type="evidence" value="ECO:0007669"/>
    <property type="project" value="TreeGrafter"/>
</dbReference>
<keyword evidence="6" id="KW-1133">Transmembrane helix</keyword>
<dbReference type="AlphaFoldDB" id="A0A1D2MAW5"/>
<evidence type="ECO:0000256" key="4">
    <source>
        <dbReference type="ARBA" id="ARBA00022729"/>
    </source>
</evidence>
<dbReference type="Proteomes" id="UP000094527">
    <property type="component" value="Unassembled WGS sequence"/>
</dbReference>
<evidence type="ECO:0000256" key="2">
    <source>
        <dbReference type="ARBA" id="ARBA00012202"/>
    </source>
</evidence>
<evidence type="ECO:0000256" key="3">
    <source>
        <dbReference type="ARBA" id="ARBA00022692"/>
    </source>
</evidence>
<name>A0A1D2MAW5_ORCCI</name>
<dbReference type="EC" id="4.6.1.2" evidence="2"/>
<reference evidence="13 14" key="1">
    <citation type="journal article" date="2016" name="Genome Biol. Evol.">
        <title>Gene Family Evolution Reflects Adaptation to Soil Environmental Stressors in the Genome of the Collembolan Orchesella cincta.</title>
        <authorList>
            <person name="Faddeeva-Vakhrusheva A."/>
            <person name="Derks M.F."/>
            <person name="Anvar S.Y."/>
            <person name="Agamennone V."/>
            <person name="Suring W."/>
            <person name="Smit S."/>
            <person name="van Straalen N.M."/>
            <person name="Roelofs D."/>
        </authorList>
    </citation>
    <scope>NUCLEOTIDE SEQUENCE [LARGE SCALE GENOMIC DNA]</scope>
    <source>
        <tissue evidence="13">Mixed pool</tissue>
    </source>
</reference>
<evidence type="ECO:0000256" key="6">
    <source>
        <dbReference type="ARBA" id="ARBA00022989"/>
    </source>
</evidence>
<comment type="subcellular location">
    <subcellularLocation>
        <location evidence="1">Membrane</location>
        <topology evidence="1">Single-pass type I membrane protein</topology>
    </subcellularLocation>
</comment>
<evidence type="ECO:0000256" key="10">
    <source>
        <dbReference type="ARBA" id="ARBA00023293"/>
    </source>
</evidence>
<dbReference type="InterPro" id="IPR011645">
    <property type="entry name" value="HNOB_dom_associated"/>
</dbReference>